<evidence type="ECO:0000256" key="1">
    <source>
        <dbReference type="ARBA" id="ARBA00006611"/>
    </source>
</evidence>
<organism evidence="5 6">
    <name type="scientific">Anaeromyxobacter oryzae</name>
    <dbReference type="NCBI Taxonomy" id="2918170"/>
    <lineage>
        <taxon>Bacteria</taxon>
        <taxon>Pseudomonadati</taxon>
        <taxon>Myxococcota</taxon>
        <taxon>Myxococcia</taxon>
        <taxon>Myxococcales</taxon>
        <taxon>Cystobacterineae</taxon>
        <taxon>Anaeromyxobacteraceae</taxon>
        <taxon>Anaeromyxobacter</taxon>
    </lineage>
</organism>
<evidence type="ECO:0000313" key="5">
    <source>
        <dbReference type="EMBL" id="BDG06193.1"/>
    </source>
</evidence>
<reference evidence="6" key="1">
    <citation type="journal article" date="2022" name="Int. J. Syst. Evol. Microbiol.">
        <title>Anaeromyxobacter oryzae sp. nov., Anaeromyxobacter diazotrophicus sp. nov. and Anaeromyxobacter paludicola sp. nov., isolated from paddy soils.</title>
        <authorList>
            <person name="Itoh H."/>
            <person name="Xu Z."/>
            <person name="Mise K."/>
            <person name="Masuda Y."/>
            <person name="Ushijima N."/>
            <person name="Hayakawa C."/>
            <person name="Shiratori Y."/>
            <person name="Senoo K."/>
        </authorList>
    </citation>
    <scope>NUCLEOTIDE SEQUENCE [LARGE SCALE GENOMIC DNA]</scope>
    <source>
        <strain evidence="6">Red232</strain>
    </source>
</reference>
<dbReference type="Pfam" id="PF05157">
    <property type="entry name" value="MshEN"/>
    <property type="match status" value="1"/>
</dbReference>
<dbReference type="InterPro" id="IPR001482">
    <property type="entry name" value="T2SS/T4SS_dom"/>
</dbReference>
<keyword evidence="2" id="KW-0547">Nucleotide-binding</keyword>
<dbReference type="InterPro" id="IPR007831">
    <property type="entry name" value="T2SS_GspE_N"/>
</dbReference>
<dbReference type="PANTHER" id="PTHR30258">
    <property type="entry name" value="TYPE II SECRETION SYSTEM PROTEIN GSPE-RELATED"/>
    <property type="match status" value="1"/>
</dbReference>
<dbReference type="Pfam" id="PF00437">
    <property type="entry name" value="T2SSE"/>
    <property type="match status" value="1"/>
</dbReference>
<dbReference type="RefSeq" id="WP_248355569.1">
    <property type="nucleotide sequence ID" value="NZ_AP025591.1"/>
</dbReference>
<protein>
    <submittedName>
        <fullName evidence="5">Type II secretion system protein E</fullName>
    </submittedName>
</protein>
<dbReference type="CDD" id="cd01129">
    <property type="entry name" value="PulE-GspE-like"/>
    <property type="match status" value="1"/>
</dbReference>
<dbReference type="Proteomes" id="UP001162891">
    <property type="component" value="Chromosome"/>
</dbReference>
<dbReference type="EMBL" id="AP025591">
    <property type="protein sequence ID" value="BDG06193.1"/>
    <property type="molecule type" value="Genomic_DNA"/>
</dbReference>
<dbReference type="Gene3D" id="3.30.450.90">
    <property type="match status" value="1"/>
</dbReference>
<dbReference type="PROSITE" id="PS00662">
    <property type="entry name" value="T2SP_E"/>
    <property type="match status" value="1"/>
</dbReference>
<dbReference type="SUPFAM" id="SSF52540">
    <property type="entry name" value="P-loop containing nucleoside triphosphate hydrolases"/>
    <property type="match status" value="1"/>
</dbReference>
<keyword evidence="6" id="KW-1185">Reference proteome</keyword>
<dbReference type="PANTHER" id="PTHR30258:SF13">
    <property type="entry name" value="SECRETION PATHWAY ATPASE-RELATED"/>
    <property type="match status" value="1"/>
</dbReference>
<evidence type="ECO:0000259" key="4">
    <source>
        <dbReference type="PROSITE" id="PS00662"/>
    </source>
</evidence>
<dbReference type="SMART" id="SM00382">
    <property type="entry name" value="AAA"/>
    <property type="match status" value="1"/>
</dbReference>
<evidence type="ECO:0000313" key="6">
    <source>
        <dbReference type="Proteomes" id="UP001162891"/>
    </source>
</evidence>
<sequence>MPRTYRATDYTLEFVADLLAREGILTDDAKRTAFARENVQRARLLRDSTARGGGRALRRAELSPVEVLASFEFPDARRDSELVDEDKVTAAVATAVGLGYRKIDPLKLDAALITRTLSRPFARKHAVLPLERRNGALIVAAANPFDRELFENLRGLTGADIEPVLASPSDIHRAIAEVYGFRQQISDAKVQLEGGPGAPDVTNLEQFVNLSGIDALEASSEPVIAAVEYLLHYAFEQRASDIHIEPRREESIIRMRIDGVLHPVHRIPKTVHGAIANRFKIMSRLDIALKRPQDGRIRTARGDAEMELRVSTIPTTFGDKVVVRVLDPTVLVRDLSELGFLSDERDVFERWLLRPHGLVVVTGPTGSGKTTTLYSALQALTSPEVNVVTIEDPIEMVHEEFNQIAANPKTGTSFAEALRHVLRQDPDVIMVGEIRDAETATQAVQAALTGHMVLTTLHTSDTVSAVARLRDLGVPSFLVAATLTGVVAQRLVRQVCPSCAGDVPLTADEVHALGVPHPEDHAGKLLARRGQGCAKCRYTGYWGRSGIFEILPVNARLRHLVAEGATPEVLQRTARQDGLRSLREHAVRKVASGVTSFEEAMRATADMEANP</sequence>
<feature type="domain" description="Bacterial type II secretion system protein E" evidence="4">
    <location>
        <begin position="422"/>
        <end position="436"/>
    </location>
</feature>
<dbReference type="InterPro" id="IPR037257">
    <property type="entry name" value="T2SS_E_N_sf"/>
</dbReference>
<dbReference type="SUPFAM" id="SSF160246">
    <property type="entry name" value="EspE N-terminal domain-like"/>
    <property type="match status" value="1"/>
</dbReference>
<keyword evidence="3" id="KW-0067">ATP-binding</keyword>
<proteinExistence type="inferred from homology"/>
<dbReference type="InterPro" id="IPR003593">
    <property type="entry name" value="AAA+_ATPase"/>
</dbReference>
<evidence type="ECO:0000256" key="2">
    <source>
        <dbReference type="ARBA" id="ARBA00022741"/>
    </source>
</evidence>
<dbReference type="InterPro" id="IPR027417">
    <property type="entry name" value="P-loop_NTPase"/>
</dbReference>
<gene>
    <name evidence="5" type="primary">gspE_2</name>
    <name evidence="5" type="ORF">AMOR_51890</name>
</gene>
<dbReference type="Gene3D" id="3.40.50.300">
    <property type="entry name" value="P-loop containing nucleotide triphosphate hydrolases"/>
    <property type="match status" value="1"/>
</dbReference>
<name>A0ABM7X326_9BACT</name>
<evidence type="ECO:0000256" key="3">
    <source>
        <dbReference type="ARBA" id="ARBA00022840"/>
    </source>
</evidence>
<dbReference type="Gene3D" id="3.30.300.160">
    <property type="entry name" value="Type II secretion system, protein E, N-terminal domain"/>
    <property type="match status" value="1"/>
</dbReference>
<accession>A0ABM7X326</accession>
<comment type="similarity">
    <text evidence="1">Belongs to the GSP E family.</text>
</comment>